<proteinExistence type="predicted"/>
<evidence type="ECO:0000313" key="2">
    <source>
        <dbReference type="Proteomes" id="UP000306102"/>
    </source>
</evidence>
<comment type="caution">
    <text evidence="1">The sequence shown here is derived from an EMBL/GenBank/DDBJ whole genome shotgun (WGS) entry which is preliminary data.</text>
</comment>
<keyword evidence="2" id="KW-1185">Reference proteome</keyword>
<gene>
    <name evidence="1" type="ORF">TEA_023829</name>
</gene>
<sequence length="168" mass="18658">MFKLSLMASHGCPPTPGLVFHPELVSGRVSKDCPPFCHIPGSRHDMISLDTLNMRPYQSEEPWKPINTHPNSVLFSFGIAEQCSRNEKIMQFFMSGSNEVKGCELDMSMLSSLMGPQALTRNNLYGAGVQSSLSYHPSNEFYAPLPLLELVGDLARRSKIELNSDGRI</sequence>
<dbReference type="EMBL" id="SDRB02004154">
    <property type="protein sequence ID" value="THG16272.1"/>
    <property type="molecule type" value="Genomic_DNA"/>
</dbReference>
<accession>A0A4S4EJD5</accession>
<dbReference type="STRING" id="542762.A0A4S4EJD5"/>
<protein>
    <submittedName>
        <fullName evidence="1">Uncharacterized protein</fullName>
    </submittedName>
</protein>
<dbReference type="Proteomes" id="UP000306102">
    <property type="component" value="Unassembled WGS sequence"/>
</dbReference>
<name>A0A4S4EJD5_CAMSN</name>
<evidence type="ECO:0000313" key="1">
    <source>
        <dbReference type="EMBL" id="THG16272.1"/>
    </source>
</evidence>
<dbReference type="AlphaFoldDB" id="A0A4S4EJD5"/>
<dbReference type="PANTHER" id="PTHR35095">
    <property type="entry name" value="OS05G0143300 PROTEIN"/>
    <property type="match status" value="1"/>
</dbReference>
<reference evidence="1 2" key="1">
    <citation type="journal article" date="2018" name="Proc. Natl. Acad. Sci. U.S.A.">
        <title>Draft genome sequence of Camellia sinensis var. sinensis provides insights into the evolution of the tea genome and tea quality.</title>
        <authorList>
            <person name="Wei C."/>
            <person name="Yang H."/>
            <person name="Wang S."/>
            <person name="Zhao J."/>
            <person name="Liu C."/>
            <person name="Gao L."/>
            <person name="Xia E."/>
            <person name="Lu Y."/>
            <person name="Tai Y."/>
            <person name="She G."/>
            <person name="Sun J."/>
            <person name="Cao H."/>
            <person name="Tong W."/>
            <person name="Gao Q."/>
            <person name="Li Y."/>
            <person name="Deng W."/>
            <person name="Jiang X."/>
            <person name="Wang W."/>
            <person name="Chen Q."/>
            <person name="Zhang S."/>
            <person name="Li H."/>
            <person name="Wu J."/>
            <person name="Wang P."/>
            <person name="Li P."/>
            <person name="Shi C."/>
            <person name="Zheng F."/>
            <person name="Jian J."/>
            <person name="Huang B."/>
            <person name="Shan D."/>
            <person name="Shi M."/>
            <person name="Fang C."/>
            <person name="Yue Y."/>
            <person name="Li F."/>
            <person name="Li D."/>
            <person name="Wei S."/>
            <person name="Han B."/>
            <person name="Jiang C."/>
            <person name="Yin Y."/>
            <person name="Xia T."/>
            <person name="Zhang Z."/>
            <person name="Bennetzen J.L."/>
            <person name="Zhao S."/>
            <person name="Wan X."/>
        </authorList>
    </citation>
    <scope>NUCLEOTIDE SEQUENCE [LARGE SCALE GENOMIC DNA]</scope>
    <source>
        <strain evidence="2">cv. Shuchazao</strain>
        <tissue evidence="1">Leaf</tissue>
    </source>
</reference>
<dbReference type="PANTHER" id="PTHR35095:SF1">
    <property type="entry name" value="OS05G0143300 PROTEIN"/>
    <property type="match status" value="1"/>
</dbReference>
<organism evidence="1 2">
    <name type="scientific">Camellia sinensis var. sinensis</name>
    <name type="common">China tea</name>
    <dbReference type="NCBI Taxonomy" id="542762"/>
    <lineage>
        <taxon>Eukaryota</taxon>
        <taxon>Viridiplantae</taxon>
        <taxon>Streptophyta</taxon>
        <taxon>Embryophyta</taxon>
        <taxon>Tracheophyta</taxon>
        <taxon>Spermatophyta</taxon>
        <taxon>Magnoliopsida</taxon>
        <taxon>eudicotyledons</taxon>
        <taxon>Gunneridae</taxon>
        <taxon>Pentapetalae</taxon>
        <taxon>asterids</taxon>
        <taxon>Ericales</taxon>
        <taxon>Theaceae</taxon>
        <taxon>Camellia</taxon>
    </lineage>
</organism>